<dbReference type="Proteomes" id="UP001178461">
    <property type="component" value="Chromosome 2"/>
</dbReference>
<dbReference type="PANTHER" id="PTHR11360:SF21">
    <property type="entry name" value="MONOCARBOXYLATE TRANSPORTER 6"/>
    <property type="match status" value="1"/>
</dbReference>
<sequence length="440" mass="48475">MSKEEEVAARISKDQDRGWAWVVLVATVIVQGLTLGFPSCTGVFFKDLQHDFQASNSQTSWFPSIMTAVLHAGGLGSCFSFQAGVTVLGYYFIRRRALANALASTGVSIGLTLWPLFSQYMLDEMGWRNTFLIFGGVLLNCCVCGAVMRPVVPVQLPAPSSKPYPEQPPEGAYLSNGNTVHHEKELPRPRCAACIQTLQKYLAFDVFCKNKGYQIYTIGVSWMVMGFVLPLIYLVPYAIFNGVPERKAALLISIIGFINIFMRPMAGLLSGLNVFTGRRIYLFSLAVLLNGLSNLICAISADYTVLVFYCLVYSVSMSVIGALLFQVLMDVVEMDRFSSALGLFTILESVTILIGPPLAGLLVDITGHYSYVFYASTFFMVTSALFMGLSFCTMKANNKLKETHKLLSPEVPSRGKYMEVPTEQGPKRNDPPAVIYITSI</sequence>
<keyword evidence="2" id="KW-1133">Transmembrane helix</keyword>
<keyword evidence="4" id="KW-1185">Reference proteome</keyword>
<accession>A0AA35NYA6</accession>
<feature type="transmembrane region" description="Helical" evidence="2">
    <location>
        <begin position="21"/>
        <end position="45"/>
    </location>
</feature>
<reference evidence="3" key="1">
    <citation type="submission" date="2022-12" db="EMBL/GenBank/DDBJ databases">
        <authorList>
            <person name="Alioto T."/>
            <person name="Alioto T."/>
            <person name="Gomez Garrido J."/>
        </authorList>
    </citation>
    <scope>NUCLEOTIDE SEQUENCE</scope>
</reference>
<evidence type="ECO:0000256" key="1">
    <source>
        <dbReference type="ARBA" id="ARBA00004141"/>
    </source>
</evidence>
<feature type="transmembrane region" description="Helical" evidence="2">
    <location>
        <begin position="340"/>
        <end position="359"/>
    </location>
</feature>
<feature type="transmembrane region" description="Helical" evidence="2">
    <location>
        <begin position="65"/>
        <end position="91"/>
    </location>
</feature>
<organism evidence="3 4">
    <name type="scientific">Podarcis lilfordi</name>
    <name type="common">Lilford's wall lizard</name>
    <dbReference type="NCBI Taxonomy" id="74358"/>
    <lineage>
        <taxon>Eukaryota</taxon>
        <taxon>Metazoa</taxon>
        <taxon>Chordata</taxon>
        <taxon>Craniata</taxon>
        <taxon>Vertebrata</taxon>
        <taxon>Euteleostomi</taxon>
        <taxon>Lepidosauria</taxon>
        <taxon>Squamata</taxon>
        <taxon>Bifurcata</taxon>
        <taxon>Unidentata</taxon>
        <taxon>Episquamata</taxon>
        <taxon>Laterata</taxon>
        <taxon>Lacertibaenia</taxon>
        <taxon>Lacertidae</taxon>
        <taxon>Podarcis</taxon>
    </lineage>
</organism>
<feature type="transmembrane region" description="Helical" evidence="2">
    <location>
        <begin position="280"/>
        <end position="300"/>
    </location>
</feature>
<feature type="transmembrane region" description="Helical" evidence="2">
    <location>
        <begin position="98"/>
        <end position="117"/>
    </location>
</feature>
<protein>
    <submittedName>
        <fullName evidence="3">Monocarboxylate transporter 6</fullName>
    </submittedName>
</protein>
<keyword evidence="2" id="KW-0472">Membrane</keyword>
<feature type="transmembrane region" description="Helical" evidence="2">
    <location>
        <begin position="371"/>
        <end position="392"/>
    </location>
</feature>
<dbReference type="PANTHER" id="PTHR11360">
    <property type="entry name" value="MONOCARBOXYLATE TRANSPORTER"/>
    <property type="match status" value="1"/>
</dbReference>
<feature type="transmembrane region" description="Helical" evidence="2">
    <location>
        <begin position="129"/>
        <end position="152"/>
    </location>
</feature>
<dbReference type="Gene3D" id="1.20.1250.20">
    <property type="entry name" value="MFS general substrate transporter like domains"/>
    <property type="match status" value="1"/>
</dbReference>
<gene>
    <name evidence="3" type="ORF">PODLI_1B027860</name>
</gene>
<dbReference type="SUPFAM" id="SSF103473">
    <property type="entry name" value="MFS general substrate transporter"/>
    <property type="match status" value="1"/>
</dbReference>
<comment type="subcellular location">
    <subcellularLocation>
        <location evidence="1">Membrane</location>
        <topology evidence="1">Multi-pass membrane protein</topology>
    </subcellularLocation>
</comment>
<feature type="transmembrane region" description="Helical" evidence="2">
    <location>
        <begin position="248"/>
        <end position="268"/>
    </location>
</feature>
<proteinExistence type="predicted"/>
<dbReference type="EMBL" id="OX395127">
    <property type="protein sequence ID" value="CAI5766000.1"/>
    <property type="molecule type" value="Genomic_DNA"/>
</dbReference>
<dbReference type="InterPro" id="IPR036259">
    <property type="entry name" value="MFS_trans_sf"/>
</dbReference>
<dbReference type="GO" id="GO:0016323">
    <property type="term" value="C:basolateral plasma membrane"/>
    <property type="evidence" value="ECO:0007669"/>
    <property type="project" value="TreeGrafter"/>
</dbReference>
<evidence type="ECO:0000256" key="2">
    <source>
        <dbReference type="SAM" id="Phobius"/>
    </source>
</evidence>
<keyword evidence="2" id="KW-0812">Transmembrane</keyword>
<feature type="transmembrane region" description="Helical" evidence="2">
    <location>
        <begin position="215"/>
        <end position="236"/>
    </location>
</feature>
<evidence type="ECO:0000313" key="3">
    <source>
        <dbReference type="EMBL" id="CAI5766000.1"/>
    </source>
</evidence>
<evidence type="ECO:0000313" key="4">
    <source>
        <dbReference type="Proteomes" id="UP001178461"/>
    </source>
</evidence>
<dbReference type="FunFam" id="1.20.1250.20:FF:000242">
    <property type="entry name" value="Solute carrier family 16 member 5"/>
    <property type="match status" value="1"/>
</dbReference>
<dbReference type="InterPro" id="IPR050327">
    <property type="entry name" value="Proton-linked_MCT"/>
</dbReference>
<dbReference type="AlphaFoldDB" id="A0AA35NYA6"/>
<name>A0AA35NYA6_9SAUR</name>
<dbReference type="Pfam" id="PF07690">
    <property type="entry name" value="MFS_1"/>
    <property type="match status" value="1"/>
</dbReference>
<feature type="transmembrane region" description="Helical" evidence="2">
    <location>
        <begin position="306"/>
        <end position="328"/>
    </location>
</feature>
<dbReference type="GO" id="GO:0008028">
    <property type="term" value="F:monocarboxylic acid transmembrane transporter activity"/>
    <property type="evidence" value="ECO:0007669"/>
    <property type="project" value="TreeGrafter"/>
</dbReference>
<dbReference type="InterPro" id="IPR011701">
    <property type="entry name" value="MFS"/>
</dbReference>